<organism evidence="4 5">
    <name type="scientific">Corynebacterium kroppenstedtii (strain DSM 44385 / JCM 11950 / CIP 105744 / CCUG 35717)</name>
    <dbReference type="NCBI Taxonomy" id="645127"/>
    <lineage>
        <taxon>Bacteria</taxon>
        <taxon>Bacillati</taxon>
        <taxon>Actinomycetota</taxon>
        <taxon>Actinomycetes</taxon>
        <taxon>Mycobacteriales</taxon>
        <taxon>Corynebacteriaceae</taxon>
        <taxon>Corynebacterium</taxon>
    </lineage>
</organism>
<evidence type="ECO:0000256" key="1">
    <source>
        <dbReference type="ARBA" id="ARBA00023125"/>
    </source>
</evidence>
<protein>
    <submittedName>
        <fullName evidence="4">Transcriptional regulator, TetR family</fullName>
    </submittedName>
</protein>
<keyword evidence="1" id="KW-0238">DNA-binding</keyword>
<feature type="compositionally biased region" description="Polar residues" evidence="2">
    <location>
        <begin position="274"/>
        <end position="285"/>
    </location>
</feature>
<dbReference type="InterPro" id="IPR009057">
    <property type="entry name" value="Homeodomain-like_sf"/>
</dbReference>
<proteinExistence type="predicted"/>
<feature type="region of interest" description="Disordered" evidence="2">
    <location>
        <begin position="263"/>
        <end position="310"/>
    </location>
</feature>
<feature type="compositionally biased region" description="Basic and acidic residues" evidence="2">
    <location>
        <begin position="286"/>
        <end position="310"/>
    </location>
</feature>
<accession>C4LHP3</accession>
<evidence type="ECO:0000256" key="2">
    <source>
        <dbReference type="SAM" id="MobiDB-lite"/>
    </source>
</evidence>
<evidence type="ECO:0000259" key="3">
    <source>
        <dbReference type="Pfam" id="PF00440"/>
    </source>
</evidence>
<evidence type="ECO:0000313" key="5">
    <source>
        <dbReference type="Proteomes" id="UP000001473"/>
    </source>
</evidence>
<dbReference type="EMBL" id="CP001620">
    <property type="protein sequence ID" value="ACR17348.1"/>
    <property type="molecule type" value="Genomic_DNA"/>
</dbReference>
<sequence length="310" mass="34970">MQTFTDRNFALSAELGLWLSLVESNRNYLDTEGTHAPRGLRERKRLETLCAIEDHATRLVLDKGYDNVTIEDIFDAANISKRTFFNYVDSKEIAVLGHPVVDIPDEERKEFLAADPQHVTVALVDLILQTSFASRGRSDEFSALLRSRRKEIIRDNPNIAAPLFGLTIQRFHNIVKLVDEFFTLHPERRSLPQTAFPSTENTGGVSEEAVTLTMLCQDAVRIGTLRWTRQPDSTNGHRRLRDCCLGAFTLFYDVLGAPPPECLADSTPPRAASERQSSNNTNLNITDDHSTNVDKKNKNNNDGDERNDEK</sequence>
<keyword evidence="5" id="KW-1185">Reference proteome</keyword>
<dbReference type="Proteomes" id="UP000001473">
    <property type="component" value="Chromosome"/>
</dbReference>
<dbReference type="SUPFAM" id="SSF46689">
    <property type="entry name" value="Homeodomain-like"/>
    <property type="match status" value="1"/>
</dbReference>
<dbReference type="eggNOG" id="COG1309">
    <property type="taxonomic scope" value="Bacteria"/>
</dbReference>
<dbReference type="STRING" id="645127.ckrop_0577"/>
<evidence type="ECO:0000313" key="4">
    <source>
        <dbReference type="EMBL" id="ACR17348.1"/>
    </source>
</evidence>
<dbReference type="KEGG" id="ckp:ckrop_0577"/>
<dbReference type="Gene3D" id="1.10.357.10">
    <property type="entry name" value="Tetracycline Repressor, domain 2"/>
    <property type="match status" value="1"/>
</dbReference>
<dbReference type="InterPro" id="IPR001647">
    <property type="entry name" value="HTH_TetR"/>
</dbReference>
<dbReference type="GO" id="GO:0003677">
    <property type="term" value="F:DNA binding"/>
    <property type="evidence" value="ECO:0007669"/>
    <property type="project" value="UniProtKB-KW"/>
</dbReference>
<gene>
    <name evidence="4" type="ordered locus">ckrop_0577</name>
</gene>
<feature type="domain" description="HTH tetR-type" evidence="3">
    <location>
        <begin position="54"/>
        <end position="92"/>
    </location>
</feature>
<dbReference type="HOGENOM" id="CLU_069356_2_3_11"/>
<dbReference type="AlphaFoldDB" id="C4LHP3"/>
<dbReference type="OrthoDB" id="3787664at2"/>
<name>C4LHP3_CORK4</name>
<reference evidence="4 5" key="1">
    <citation type="journal article" date="2008" name="J. Biotechnol.">
        <title>Ultrafast pyrosequencing of Corynebacterium kroppenstedtii DSM44385 revealed insights into the physiology of a lipophilic corynebacterium that lacks mycolic acids.</title>
        <authorList>
            <person name="Tauch A."/>
            <person name="Schneider J."/>
            <person name="Szczepanowski R."/>
            <person name="Tilker A."/>
            <person name="Viehoever P."/>
            <person name="Gartemann K.-H."/>
            <person name="Arnold W."/>
            <person name="Blom J."/>
            <person name="Brinkrolf K."/>
            <person name="Brune I."/>
            <person name="Goetker S."/>
            <person name="Weisshaar B."/>
            <person name="Goesmann A."/>
            <person name="Droege M."/>
            <person name="Puehler A."/>
        </authorList>
    </citation>
    <scope>NUCLEOTIDE SEQUENCE [LARGE SCALE GENOMIC DNA]</scope>
    <source>
        <strain evidence="5">DSM 44385 / JCM 11950 / CIP 105744 / CCUG 35717</strain>
    </source>
</reference>
<dbReference type="Pfam" id="PF00440">
    <property type="entry name" value="TetR_N"/>
    <property type="match status" value="1"/>
</dbReference>